<dbReference type="SMART" id="SM00448">
    <property type="entry name" value="REC"/>
    <property type="match status" value="1"/>
</dbReference>
<feature type="transmembrane region" description="Helical" evidence="8">
    <location>
        <begin position="368"/>
        <end position="390"/>
    </location>
</feature>
<dbReference type="OrthoDB" id="9757990at2"/>
<dbReference type="InterPro" id="IPR003594">
    <property type="entry name" value="HATPase_dom"/>
</dbReference>
<dbReference type="InterPro" id="IPR011006">
    <property type="entry name" value="CheY-like_superfamily"/>
</dbReference>
<protein>
    <recommendedName>
        <fullName evidence="3">histidine kinase</fullName>
        <ecNumber evidence="3">2.7.13.3</ecNumber>
    </recommendedName>
</protein>
<dbReference type="Proteomes" id="UP000317550">
    <property type="component" value="Chromosome"/>
</dbReference>
<dbReference type="Pfam" id="PF02518">
    <property type="entry name" value="HATPase_c"/>
    <property type="match status" value="1"/>
</dbReference>
<dbReference type="SUPFAM" id="SSF55874">
    <property type="entry name" value="ATPase domain of HSP90 chaperone/DNA topoisomerase II/histidine kinase"/>
    <property type="match status" value="1"/>
</dbReference>
<evidence type="ECO:0000256" key="3">
    <source>
        <dbReference type="ARBA" id="ARBA00012438"/>
    </source>
</evidence>
<dbReference type="InterPro" id="IPR000700">
    <property type="entry name" value="PAS-assoc_C"/>
</dbReference>
<gene>
    <name evidence="12" type="ORF">FNU76_01265</name>
</gene>
<name>A0A516SAB2_9NEIS</name>
<keyword evidence="13" id="KW-1185">Reference proteome</keyword>
<dbReference type="InterPro" id="IPR004358">
    <property type="entry name" value="Sig_transdc_His_kin-like_C"/>
</dbReference>
<dbReference type="Gene3D" id="3.30.565.10">
    <property type="entry name" value="Histidine kinase-like ATPase, C-terminal domain"/>
    <property type="match status" value="1"/>
</dbReference>
<evidence type="ECO:0000256" key="2">
    <source>
        <dbReference type="ARBA" id="ARBA00004429"/>
    </source>
</evidence>
<dbReference type="AlphaFoldDB" id="A0A516SAB2"/>
<dbReference type="Gene3D" id="1.10.287.130">
    <property type="match status" value="1"/>
</dbReference>
<dbReference type="InterPro" id="IPR005467">
    <property type="entry name" value="His_kinase_dom"/>
</dbReference>
<proteinExistence type="predicted"/>
<evidence type="ECO:0000256" key="1">
    <source>
        <dbReference type="ARBA" id="ARBA00000085"/>
    </source>
</evidence>
<comment type="subcellular location">
    <subcellularLocation>
        <location evidence="2">Cell inner membrane</location>
        <topology evidence="2">Multi-pass membrane protein</topology>
    </subcellularLocation>
</comment>
<keyword evidence="8" id="KW-0812">Transmembrane</keyword>
<feature type="transmembrane region" description="Helical" evidence="8">
    <location>
        <begin position="15"/>
        <end position="36"/>
    </location>
</feature>
<evidence type="ECO:0000259" key="9">
    <source>
        <dbReference type="PROSITE" id="PS50109"/>
    </source>
</evidence>
<evidence type="ECO:0000313" key="12">
    <source>
        <dbReference type="EMBL" id="QDQ25090.1"/>
    </source>
</evidence>
<dbReference type="SMART" id="SM00065">
    <property type="entry name" value="GAF"/>
    <property type="match status" value="1"/>
</dbReference>
<dbReference type="InterPro" id="IPR035965">
    <property type="entry name" value="PAS-like_dom_sf"/>
</dbReference>
<dbReference type="GO" id="GO:0000155">
    <property type="term" value="F:phosphorelay sensor kinase activity"/>
    <property type="evidence" value="ECO:0007669"/>
    <property type="project" value="InterPro"/>
</dbReference>
<dbReference type="Pfam" id="PF00512">
    <property type="entry name" value="HisKA"/>
    <property type="match status" value="1"/>
</dbReference>
<dbReference type="PANTHER" id="PTHR43547:SF2">
    <property type="entry name" value="HYBRID SIGNAL TRANSDUCTION HISTIDINE KINASE C"/>
    <property type="match status" value="1"/>
</dbReference>
<dbReference type="InterPro" id="IPR036097">
    <property type="entry name" value="HisK_dim/P_sf"/>
</dbReference>
<evidence type="ECO:0000256" key="7">
    <source>
        <dbReference type="PROSITE-ProRule" id="PRU00169"/>
    </source>
</evidence>
<feature type="domain" description="Histidine kinase" evidence="9">
    <location>
        <begin position="564"/>
        <end position="782"/>
    </location>
</feature>
<dbReference type="SUPFAM" id="SSF52172">
    <property type="entry name" value="CheY-like"/>
    <property type="match status" value="1"/>
</dbReference>
<evidence type="ECO:0000259" key="10">
    <source>
        <dbReference type="PROSITE" id="PS50110"/>
    </source>
</evidence>
<evidence type="ECO:0000259" key="11">
    <source>
        <dbReference type="PROSITE" id="PS50113"/>
    </source>
</evidence>
<evidence type="ECO:0000313" key="13">
    <source>
        <dbReference type="Proteomes" id="UP000317550"/>
    </source>
</evidence>
<keyword evidence="6" id="KW-0418">Kinase</keyword>
<dbReference type="SUPFAM" id="SSF47384">
    <property type="entry name" value="Homodimeric domain of signal transducing histidine kinase"/>
    <property type="match status" value="1"/>
</dbReference>
<dbReference type="SUPFAM" id="SSF55785">
    <property type="entry name" value="PYP-like sensor domain (PAS domain)"/>
    <property type="match status" value="2"/>
</dbReference>
<feature type="transmembrane region" description="Helical" evidence="8">
    <location>
        <begin position="42"/>
        <end position="59"/>
    </location>
</feature>
<keyword evidence="8" id="KW-0472">Membrane</keyword>
<keyword evidence="5" id="KW-0808">Transferase</keyword>
<accession>A0A516SAB2</accession>
<dbReference type="InterPro" id="IPR036890">
    <property type="entry name" value="HATPase_C_sf"/>
</dbReference>
<dbReference type="InterPro" id="IPR001789">
    <property type="entry name" value="Sig_transdc_resp-reg_receiver"/>
</dbReference>
<dbReference type="PANTHER" id="PTHR43547">
    <property type="entry name" value="TWO-COMPONENT HISTIDINE KINASE"/>
    <property type="match status" value="1"/>
</dbReference>
<dbReference type="SMART" id="SM00387">
    <property type="entry name" value="HATPase_c"/>
    <property type="match status" value="1"/>
</dbReference>
<dbReference type="PROSITE" id="PS50109">
    <property type="entry name" value="HIS_KIN"/>
    <property type="match status" value="1"/>
</dbReference>
<dbReference type="SUPFAM" id="SSF55781">
    <property type="entry name" value="GAF domain-like"/>
    <property type="match status" value="1"/>
</dbReference>
<dbReference type="Pfam" id="PF08448">
    <property type="entry name" value="PAS_4"/>
    <property type="match status" value="1"/>
</dbReference>
<dbReference type="CDD" id="cd17580">
    <property type="entry name" value="REC_2_DhkD-like"/>
    <property type="match status" value="1"/>
</dbReference>
<dbReference type="Gene3D" id="3.40.50.2300">
    <property type="match status" value="1"/>
</dbReference>
<dbReference type="PRINTS" id="PR00344">
    <property type="entry name" value="BCTRLSENSOR"/>
</dbReference>
<dbReference type="Gene3D" id="3.30.450.40">
    <property type="match status" value="1"/>
</dbReference>
<keyword evidence="8" id="KW-1133">Transmembrane helix</keyword>
<dbReference type="PROSITE" id="PS50110">
    <property type="entry name" value="RESPONSE_REGULATORY"/>
    <property type="match status" value="1"/>
</dbReference>
<dbReference type="EMBL" id="CP041730">
    <property type="protein sequence ID" value="QDQ25090.1"/>
    <property type="molecule type" value="Genomic_DNA"/>
</dbReference>
<evidence type="ECO:0000256" key="5">
    <source>
        <dbReference type="ARBA" id="ARBA00022679"/>
    </source>
</evidence>
<dbReference type="EC" id="2.7.13.3" evidence="3"/>
<dbReference type="Gene3D" id="2.10.70.100">
    <property type="match status" value="1"/>
</dbReference>
<organism evidence="12 13">
    <name type="scientific">Chitinimonas arctica</name>
    <dbReference type="NCBI Taxonomy" id="2594795"/>
    <lineage>
        <taxon>Bacteria</taxon>
        <taxon>Pseudomonadati</taxon>
        <taxon>Pseudomonadota</taxon>
        <taxon>Betaproteobacteria</taxon>
        <taxon>Neisseriales</taxon>
        <taxon>Chitinibacteraceae</taxon>
        <taxon>Chitinimonas</taxon>
    </lineage>
</organism>
<feature type="transmembrane region" description="Helical" evidence="8">
    <location>
        <begin position="91"/>
        <end position="110"/>
    </location>
</feature>
<dbReference type="Gene3D" id="3.30.450.20">
    <property type="entry name" value="PAS domain"/>
    <property type="match status" value="2"/>
</dbReference>
<dbReference type="CDD" id="cd00082">
    <property type="entry name" value="HisKA"/>
    <property type="match status" value="1"/>
</dbReference>
<dbReference type="InterPro" id="IPR003018">
    <property type="entry name" value="GAF"/>
</dbReference>
<evidence type="ECO:0000256" key="8">
    <source>
        <dbReference type="SAM" id="Phobius"/>
    </source>
</evidence>
<keyword evidence="4 7" id="KW-0597">Phosphoprotein</keyword>
<dbReference type="GO" id="GO:0005886">
    <property type="term" value="C:plasma membrane"/>
    <property type="evidence" value="ECO:0007669"/>
    <property type="project" value="UniProtKB-SubCell"/>
</dbReference>
<dbReference type="InterPro" id="IPR003661">
    <property type="entry name" value="HisK_dim/P_dom"/>
</dbReference>
<dbReference type="Pfam" id="PF00072">
    <property type="entry name" value="Response_reg"/>
    <property type="match status" value="1"/>
</dbReference>
<evidence type="ECO:0000256" key="6">
    <source>
        <dbReference type="ARBA" id="ARBA00022777"/>
    </source>
</evidence>
<feature type="domain" description="PAC" evidence="11">
    <location>
        <begin position="199"/>
        <end position="251"/>
    </location>
</feature>
<dbReference type="PROSITE" id="PS50113">
    <property type="entry name" value="PAC"/>
    <property type="match status" value="1"/>
</dbReference>
<feature type="modified residue" description="4-aspartylphosphate" evidence="7">
    <location>
        <position position="853"/>
    </location>
</feature>
<comment type="catalytic activity">
    <reaction evidence="1">
        <text>ATP + protein L-histidine = ADP + protein N-phospho-L-histidine.</text>
        <dbReference type="EC" id="2.7.13.3"/>
    </reaction>
</comment>
<sequence length="919" mass="100470">MHEEPMPLPALDSSAIARVTLTAILCVLPLVLQGLFVPFGSRIPFLFFLPSLMLGAMLIGRWSATLVWLTGVINGVSLLSASVVWSNDPRAYPIALLAYAGIGLLLIHFCGNARMISRRAAEAERRLGLAQEKTGVGLFEIDVQHGQILASPTLWRLIDRAPINTAVPLAEWQSMWTAADVAEENALLQRKLAADEDSYEYERHIVLPNGQQLGLLTKVHIERDDMNRLARLHGVLIDITERKRVDALLAETQAELTQQVADLQHLHELSSRLLELSDLPSQLQAILQALADFLGSKQGVVALYEPGSGKLGMLASVGVRGTGWPGPTAPVCELACREKRRIVIADTEMDTVFSGLAAFARAQGFRSLYITPLIGGAGEMMGVITLLFALPFQPDERALRLTDICVRKAAVFIERARARAIAQETNQRFRVALESSAVPFMILQPLRGNSGKIDDFRCNYLNAAALDVLRVAEPELIGHCLSAVLPGTWEEPGLLAHYTAVVEQGEAHEFEVSSVAAGIRGWFHVIASPMQGAVAIWFADVTQRKQQEQALRDAAGRKDEFLATLAHELRNPLAPIRQAALISKSPSANEAQKNWSHDVIDRQVQHMALLLDDLLDISRITRGMLHLRKRRTELAAVVEAAVETVRPSIDAKQHHLTIDIPSRPVYIEVDQLRLAQVLANLLTNAAKYTDPRGYIRLSAECVHEQVMISVTDTGIGIKSEALSEVFQMFNQVRSVQDRSDGGLGIGLALAKGLVELHGGTIHAYSAGPGKGSQFTLQLPSGVGMVQAIIGEDGTGHTPKHSRRRILVADDNLDAVESLAELLRLNGHEVAVAHDGEAALNQFNRFQPEIALLDIGMPKLNGNELAQQIRRSADGKEAMLIAITGWGQDKDKSLALASGFDHHMTKPVDFERLNQLILAD</sequence>
<dbReference type="InterPro" id="IPR029016">
    <property type="entry name" value="GAF-like_dom_sf"/>
</dbReference>
<dbReference type="FunFam" id="3.30.565.10:FF:000006">
    <property type="entry name" value="Sensor histidine kinase WalK"/>
    <property type="match status" value="1"/>
</dbReference>
<dbReference type="KEGG" id="cari:FNU76_01265"/>
<dbReference type="SMART" id="SM00388">
    <property type="entry name" value="HisKA"/>
    <property type="match status" value="1"/>
</dbReference>
<dbReference type="InterPro" id="IPR013656">
    <property type="entry name" value="PAS_4"/>
</dbReference>
<reference evidence="13" key="1">
    <citation type="submission" date="2019-07" db="EMBL/GenBank/DDBJ databases">
        <title>Chitinimonas sp. nov., isolated from Ny-Alesund, arctica soil.</title>
        <authorList>
            <person name="Xu Q."/>
            <person name="Peng F."/>
        </authorList>
    </citation>
    <scope>NUCLEOTIDE SEQUENCE [LARGE SCALE GENOMIC DNA]</scope>
    <source>
        <strain evidence="13">R3-44</strain>
    </source>
</reference>
<feature type="domain" description="Response regulatory" evidence="10">
    <location>
        <begin position="804"/>
        <end position="919"/>
    </location>
</feature>
<evidence type="ECO:0000256" key="4">
    <source>
        <dbReference type="ARBA" id="ARBA00022553"/>
    </source>
</evidence>
<dbReference type="Pfam" id="PF13185">
    <property type="entry name" value="GAF_2"/>
    <property type="match status" value="1"/>
</dbReference>